<dbReference type="AlphaFoldDB" id="A0A6G1PJH5"/>
<feature type="region of interest" description="Disordered" evidence="5">
    <location>
        <begin position="204"/>
        <end position="250"/>
    </location>
</feature>
<evidence type="ECO:0000256" key="5">
    <source>
        <dbReference type="SAM" id="MobiDB-lite"/>
    </source>
</evidence>
<dbReference type="PANTHER" id="PTHR31383">
    <property type="entry name" value="OXIDATIVE STRESS-RESPONSE SERINE-RICH PROTEIN 1"/>
    <property type="match status" value="1"/>
</dbReference>
<keyword evidence="7" id="KW-1185">Reference proteome</keyword>
<gene>
    <name evidence="6" type="ORF">EXN66_Car006075</name>
</gene>
<feature type="region of interest" description="Disordered" evidence="5">
    <location>
        <begin position="82"/>
        <end position="110"/>
    </location>
</feature>
<organism evidence="6 7">
    <name type="scientific">Channa argus</name>
    <name type="common">Northern snakehead</name>
    <name type="synonym">Ophicephalus argus</name>
    <dbReference type="NCBI Taxonomy" id="215402"/>
    <lineage>
        <taxon>Eukaryota</taxon>
        <taxon>Metazoa</taxon>
        <taxon>Chordata</taxon>
        <taxon>Craniata</taxon>
        <taxon>Vertebrata</taxon>
        <taxon>Euteleostomi</taxon>
        <taxon>Actinopterygii</taxon>
        <taxon>Neopterygii</taxon>
        <taxon>Teleostei</taxon>
        <taxon>Neoteleostei</taxon>
        <taxon>Acanthomorphata</taxon>
        <taxon>Anabantaria</taxon>
        <taxon>Anabantiformes</taxon>
        <taxon>Channoidei</taxon>
        <taxon>Channidae</taxon>
        <taxon>Channa</taxon>
    </lineage>
</organism>
<evidence type="ECO:0000313" key="6">
    <source>
        <dbReference type="EMBL" id="KAF3690402.1"/>
    </source>
</evidence>
<proteinExistence type="predicted"/>
<evidence type="ECO:0000313" key="7">
    <source>
        <dbReference type="Proteomes" id="UP000503349"/>
    </source>
</evidence>
<feature type="compositionally biased region" description="Basic residues" evidence="5">
    <location>
        <begin position="87"/>
        <end position="105"/>
    </location>
</feature>
<dbReference type="Pfam" id="PF05604">
    <property type="entry name" value="DUF776"/>
    <property type="match status" value="1"/>
</dbReference>
<keyword evidence="2" id="KW-0597">Phosphoprotein</keyword>
<dbReference type="EMBL" id="CM015716">
    <property type="protein sequence ID" value="KAF3690402.1"/>
    <property type="molecule type" value="Genomic_DNA"/>
</dbReference>
<evidence type="ECO:0000256" key="1">
    <source>
        <dbReference type="ARBA" id="ARBA00015005"/>
    </source>
</evidence>
<reference evidence="7" key="2">
    <citation type="submission" date="2019-02" db="EMBL/GenBank/DDBJ databases">
        <title>Opniocepnalus argus Var Kimnra genome.</title>
        <authorList>
            <person name="Zhou C."/>
            <person name="Xiao S."/>
        </authorList>
    </citation>
    <scope>NUCLEOTIDE SEQUENCE [LARGE SCALE GENOMIC DNA]</scope>
</reference>
<sequence>MPRRLEQRLLLGGWSEQPPPTMEAGGKDCEEETLQTAFKKLRVDAESLPGAVSVSEVLAPRATSRAGPDTVGVKPKLSCPKDNWHGCTRKTSRGASRTQRRRRSKSPILHPPKFTYCSTAAASALSTSSGCLKHQRLAVPDPAAPLPAVSGRTTCTATHPSPKELFSSSTTSHISPLVFGSCTRYETPIGAVVSSTSLQEIPTVTTVASSRQNGGRSGGIQSNEENGPEKSACSGEESGAGAARSSGPAEAADFRALSELHSNGSIEGPHIPCTCAQRRSSGSQEENRSGAESQCQCQSYRQGWHGVEVYSFTGLRDVISECERSLPSHGDTPRTLSTSSNAATASSPSSLSSGSPRSCSEQARAYVDDITIEDLSGYMEYYLYIPKKMSHMAEMMYT</sequence>
<reference evidence="6 7" key="1">
    <citation type="submission" date="2019-02" db="EMBL/GenBank/DDBJ databases">
        <title>Opniocepnalus argus genome.</title>
        <authorList>
            <person name="Zhou C."/>
            <person name="Xiao S."/>
        </authorList>
    </citation>
    <scope>NUCLEOTIDE SEQUENCE [LARGE SCALE GENOMIC DNA]</scope>
    <source>
        <strain evidence="6">OARG1902GOOAL</strain>
        <tissue evidence="6">Muscle</tissue>
    </source>
</reference>
<dbReference type="PANTHER" id="PTHR31383:SF2">
    <property type="entry name" value="OXIDATIVE STRESS-RESPONSIVE SERINE-RICH PROTEIN 1"/>
    <property type="match status" value="1"/>
</dbReference>
<dbReference type="GO" id="GO:0070301">
    <property type="term" value="P:cellular response to hydrogen peroxide"/>
    <property type="evidence" value="ECO:0007669"/>
    <property type="project" value="TreeGrafter"/>
</dbReference>
<accession>A0A6G1PJH5</accession>
<evidence type="ECO:0000256" key="2">
    <source>
        <dbReference type="ARBA" id="ARBA00022553"/>
    </source>
</evidence>
<dbReference type="Proteomes" id="UP000503349">
    <property type="component" value="Chromosome 5"/>
</dbReference>
<feature type="compositionally biased region" description="Low complexity" evidence="5">
    <location>
        <begin position="229"/>
        <end position="250"/>
    </location>
</feature>
<name>A0A6G1PJH5_CHAAH</name>
<protein>
    <recommendedName>
        <fullName evidence="1">Oxidative stress-responsive serine-rich protein 1</fullName>
    </recommendedName>
    <alternativeName>
        <fullName evidence="4">Oxidative stress-responsive protein 1</fullName>
    </alternativeName>
    <alternativeName>
        <fullName evidence="3">Peroxide-inducible transcript 1 protein</fullName>
    </alternativeName>
</protein>
<evidence type="ECO:0000256" key="3">
    <source>
        <dbReference type="ARBA" id="ARBA00029721"/>
    </source>
</evidence>
<feature type="region of interest" description="Disordered" evidence="5">
    <location>
        <begin position="324"/>
        <end position="358"/>
    </location>
</feature>
<dbReference type="InterPro" id="IPR008494">
    <property type="entry name" value="DUF776"/>
</dbReference>
<feature type="compositionally biased region" description="Low complexity" evidence="5">
    <location>
        <begin position="334"/>
        <end position="358"/>
    </location>
</feature>
<feature type="region of interest" description="Disordered" evidence="5">
    <location>
        <begin position="1"/>
        <end position="27"/>
    </location>
</feature>
<feature type="compositionally biased region" description="Polar residues" evidence="5">
    <location>
        <begin position="204"/>
        <end position="225"/>
    </location>
</feature>
<evidence type="ECO:0000256" key="4">
    <source>
        <dbReference type="ARBA" id="ARBA00031405"/>
    </source>
</evidence>